<name>A0AAJ2UKU9_9ACTN</name>
<evidence type="ECO:0000313" key="2">
    <source>
        <dbReference type="Proteomes" id="UP001273589"/>
    </source>
</evidence>
<organism evidence="1 2">
    <name type="scientific">Streptomyces europaeiscabiei</name>
    <dbReference type="NCBI Taxonomy" id="146819"/>
    <lineage>
        <taxon>Bacteria</taxon>
        <taxon>Bacillati</taxon>
        <taxon>Actinomycetota</taxon>
        <taxon>Actinomycetes</taxon>
        <taxon>Kitasatosporales</taxon>
        <taxon>Streptomycetaceae</taxon>
        <taxon>Streptomyces</taxon>
    </lineage>
</organism>
<dbReference type="Proteomes" id="UP001273589">
    <property type="component" value="Unassembled WGS sequence"/>
</dbReference>
<dbReference type="EMBL" id="JARAWN010000046">
    <property type="protein sequence ID" value="MDX3130245.1"/>
    <property type="molecule type" value="Genomic_DNA"/>
</dbReference>
<reference evidence="1" key="1">
    <citation type="journal article" date="2023" name="Microb. Genom.">
        <title>Mesoterricola silvestris gen. nov., sp. nov., Mesoterricola sediminis sp. nov., Geothrix oryzae sp. nov., Geothrix edaphica sp. nov., Geothrix rubra sp. nov., and Geothrix limicola sp. nov., six novel members of Acidobacteriota isolated from soils.</title>
        <authorList>
            <person name="Weisberg A.J."/>
            <person name="Pearce E."/>
            <person name="Kramer C.G."/>
            <person name="Chang J.H."/>
            <person name="Clarke C.R."/>
        </authorList>
    </citation>
    <scope>NUCLEOTIDE SEQUENCE</scope>
    <source>
        <strain evidence="1">ND06-05F</strain>
    </source>
</reference>
<accession>A0AAJ2UKU9</accession>
<comment type="caution">
    <text evidence="1">The sequence shown here is derived from an EMBL/GenBank/DDBJ whole genome shotgun (WGS) entry which is preliminary data.</text>
</comment>
<gene>
    <name evidence="1" type="ORF">PV367_10670</name>
</gene>
<dbReference type="RefSeq" id="WP_319690841.1">
    <property type="nucleotide sequence ID" value="NZ_JARAWN010000046.1"/>
</dbReference>
<evidence type="ECO:0000313" key="1">
    <source>
        <dbReference type="EMBL" id="MDX3130245.1"/>
    </source>
</evidence>
<protein>
    <submittedName>
        <fullName evidence="1">Uncharacterized protein</fullName>
    </submittedName>
</protein>
<sequence>MTAYTPLNSLPYPQPTDTADVPLHVRSLAEAVDSRTVMRFASATARDTQITTPVAGMIAWLDDISRLTHHTGTVWAPVAPVPVFLFNNDAGTTTSTTPAETLTGATGDPLVAAFTAPPTGKVVVTVGAMMFNSTATTGYMGATIKKVADGSVFLPSSIDRCAILLSTDRVSTSSQFLVSGLAAGTAYSATPTYWSATPATTNTVTYDNRFIRVDPVL</sequence>
<dbReference type="AlphaFoldDB" id="A0AAJ2UKU9"/>
<proteinExistence type="predicted"/>